<dbReference type="Gene3D" id="2.70.70.10">
    <property type="entry name" value="Glucose Permease (Domain IIA)"/>
    <property type="match status" value="1"/>
</dbReference>
<accession>A0A9E5MNM1</accession>
<dbReference type="RefSeq" id="WP_167190497.1">
    <property type="nucleotide sequence ID" value="NZ_JAAONZ010000018.1"/>
</dbReference>
<dbReference type="EMBL" id="JAAONZ010000018">
    <property type="protein sequence ID" value="NHO67565.1"/>
    <property type="molecule type" value="Genomic_DNA"/>
</dbReference>
<keyword evidence="3" id="KW-0732">Signal</keyword>
<feature type="region of interest" description="Disordered" evidence="2">
    <location>
        <begin position="187"/>
        <end position="219"/>
    </location>
</feature>
<feature type="compositionally biased region" description="Low complexity" evidence="2">
    <location>
        <begin position="193"/>
        <end position="204"/>
    </location>
</feature>
<feature type="coiled-coil region" evidence="1">
    <location>
        <begin position="34"/>
        <end position="122"/>
    </location>
</feature>
<organism evidence="5 6">
    <name type="scientific">Pseudomaricurvus hydrocarbonicus</name>
    <dbReference type="NCBI Taxonomy" id="1470433"/>
    <lineage>
        <taxon>Bacteria</taxon>
        <taxon>Pseudomonadati</taxon>
        <taxon>Pseudomonadota</taxon>
        <taxon>Gammaproteobacteria</taxon>
        <taxon>Cellvibrionales</taxon>
        <taxon>Cellvibrionaceae</taxon>
        <taxon>Pseudomaricurvus</taxon>
    </lineage>
</organism>
<dbReference type="Gene3D" id="6.10.250.3150">
    <property type="match status" value="1"/>
</dbReference>
<evidence type="ECO:0000259" key="4">
    <source>
        <dbReference type="Pfam" id="PF01551"/>
    </source>
</evidence>
<dbReference type="PANTHER" id="PTHR21666:SF270">
    <property type="entry name" value="MUREIN HYDROLASE ACTIVATOR ENVC"/>
    <property type="match status" value="1"/>
</dbReference>
<feature type="chain" id="PRO_5039000321" evidence="3">
    <location>
        <begin position="31"/>
        <end position="389"/>
    </location>
</feature>
<evidence type="ECO:0000256" key="3">
    <source>
        <dbReference type="SAM" id="SignalP"/>
    </source>
</evidence>
<dbReference type="GO" id="GO:0004222">
    <property type="term" value="F:metalloendopeptidase activity"/>
    <property type="evidence" value="ECO:0007669"/>
    <property type="project" value="TreeGrafter"/>
</dbReference>
<evidence type="ECO:0000313" key="5">
    <source>
        <dbReference type="EMBL" id="NHO67565.1"/>
    </source>
</evidence>
<dbReference type="Pfam" id="PF01551">
    <property type="entry name" value="Peptidase_M23"/>
    <property type="match status" value="1"/>
</dbReference>
<dbReference type="FunFam" id="2.70.70.10:FF:000003">
    <property type="entry name" value="Murein hydrolase activator EnvC"/>
    <property type="match status" value="1"/>
</dbReference>
<dbReference type="InterPro" id="IPR050570">
    <property type="entry name" value="Cell_wall_metabolism_enzyme"/>
</dbReference>
<dbReference type="AlphaFoldDB" id="A0A9E5MNM1"/>
<dbReference type="InterPro" id="IPR016047">
    <property type="entry name" value="M23ase_b-sheet_dom"/>
</dbReference>
<comment type="caution">
    <text evidence="5">The sequence shown here is derived from an EMBL/GenBank/DDBJ whole genome shotgun (WGS) entry which is preliminary data.</text>
</comment>
<gene>
    <name evidence="5" type="ORF">G8770_18625</name>
</gene>
<protein>
    <submittedName>
        <fullName evidence="5">Peptidoglycan DD-metalloendopeptidase family protein</fullName>
    </submittedName>
</protein>
<feature type="signal peptide" evidence="3">
    <location>
        <begin position="1"/>
        <end position="30"/>
    </location>
</feature>
<dbReference type="SUPFAM" id="SSF51261">
    <property type="entry name" value="Duplicated hybrid motif"/>
    <property type="match status" value="1"/>
</dbReference>
<sequence>MLRFPLFPRAFFPRALLVSAALLFASHGFAQTQDEDYQAKLQELQKAIGELKSELNQVKSTRDQLQNDLQTSEVDIGALVNKIDRLKGELASQKKQLAQLNLKQAELQVARHEQQKHIAQHINAAYRLGKQSHIKLLLNQEEPDSLARMAKYYEYFLDARADKIDTYLDTIAELDAIKPEIESRTRTLEDSQRQLQQRHQQLSSKQHERQQTLARLSQSIQRKDQQLQQMAQNKQRLEKLLAEVSAAIANLQLPGDGQPFQKRRGKMAMPAQGKLLKTFGSTKLAGKLKWEGVLIGAKAGTDVKAIHHGRVVFADYLRGQGLLVIVDHGDGYMSLYAHNQALLTETGDWINSGETIARVGNTGGQQQVGLYFEVRHNGKPTNPAHWCRS</sequence>
<evidence type="ECO:0000256" key="2">
    <source>
        <dbReference type="SAM" id="MobiDB-lite"/>
    </source>
</evidence>
<proteinExistence type="predicted"/>
<feature type="domain" description="M23ase beta-sheet core" evidence="4">
    <location>
        <begin position="290"/>
        <end position="383"/>
    </location>
</feature>
<keyword evidence="1" id="KW-0175">Coiled coil</keyword>
<dbReference type="InterPro" id="IPR011055">
    <property type="entry name" value="Dup_hybrid_motif"/>
</dbReference>
<evidence type="ECO:0000313" key="6">
    <source>
        <dbReference type="Proteomes" id="UP000787472"/>
    </source>
</evidence>
<dbReference type="CDD" id="cd12797">
    <property type="entry name" value="M23_peptidase"/>
    <property type="match status" value="1"/>
</dbReference>
<dbReference type="Proteomes" id="UP000787472">
    <property type="component" value="Unassembled WGS sequence"/>
</dbReference>
<evidence type="ECO:0000256" key="1">
    <source>
        <dbReference type="SAM" id="Coils"/>
    </source>
</evidence>
<keyword evidence="6" id="KW-1185">Reference proteome</keyword>
<name>A0A9E5MNM1_9GAMM</name>
<reference evidence="5" key="1">
    <citation type="submission" date="2020-03" db="EMBL/GenBank/DDBJ databases">
        <authorList>
            <person name="Guo F."/>
        </authorList>
    </citation>
    <scope>NUCLEOTIDE SEQUENCE</scope>
    <source>
        <strain evidence="5">JCM 30134</strain>
    </source>
</reference>
<dbReference type="PANTHER" id="PTHR21666">
    <property type="entry name" value="PEPTIDASE-RELATED"/>
    <property type="match status" value="1"/>
</dbReference>